<evidence type="ECO:0000259" key="2">
    <source>
        <dbReference type="Pfam" id="PF16036"/>
    </source>
</evidence>
<gene>
    <name evidence="3" type="ORF">GOQ30_03175</name>
</gene>
<dbReference type="InterPro" id="IPR016087">
    <property type="entry name" value="Chalcone_isomerase"/>
</dbReference>
<feature type="signal peptide" evidence="1">
    <location>
        <begin position="1"/>
        <end position="18"/>
    </location>
</feature>
<feature type="domain" description="Chalcone isomerase" evidence="2">
    <location>
        <begin position="23"/>
        <end position="190"/>
    </location>
</feature>
<feature type="chain" id="PRO_5026033113" evidence="1">
    <location>
        <begin position="19"/>
        <end position="191"/>
    </location>
</feature>
<sequence>MKKIILLLAFLLSVSAFSQDDLDVDGIKIKKHIKVRDSGGKTKLVLNGYGIRDKMWINLYVQALYLTEKTDDPKKILESDETIATRLYVTSSLVTREKLIKAIEEGIEKSYQSELEPLRDRMHKFMSFFENVTEKGYLEFVYSKEDVKTYVFINDKLTGEIEGLDFRKALFGIWLEDRCVDRTLKKRLLGK</sequence>
<dbReference type="InterPro" id="IPR016088">
    <property type="entry name" value="Chalcone_isomerase_3-sand"/>
</dbReference>
<keyword evidence="3" id="KW-0413">Isomerase</keyword>
<evidence type="ECO:0000313" key="4">
    <source>
        <dbReference type="Proteomes" id="UP000431264"/>
    </source>
</evidence>
<keyword evidence="1" id="KW-0732">Signal</keyword>
<dbReference type="OrthoDB" id="270742at2"/>
<name>A0A6I4IRN3_9FLAO</name>
<organism evidence="3 4">
    <name type="scientific">Flavobacterium profundi</name>
    <dbReference type="NCBI Taxonomy" id="1774945"/>
    <lineage>
        <taxon>Bacteria</taxon>
        <taxon>Pseudomonadati</taxon>
        <taxon>Bacteroidota</taxon>
        <taxon>Flavobacteriia</taxon>
        <taxon>Flavobacteriales</taxon>
        <taxon>Flavobacteriaceae</taxon>
        <taxon>Flavobacterium</taxon>
    </lineage>
</organism>
<dbReference type="GO" id="GO:0016872">
    <property type="term" value="F:intramolecular lyase activity"/>
    <property type="evidence" value="ECO:0007669"/>
    <property type="project" value="InterPro"/>
</dbReference>
<dbReference type="Gene3D" id="3.50.70.10">
    <property type="match status" value="1"/>
</dbReference>
<dbReference type="InterPro" id="IPR036298">
    <property type="entry name" value="Chalcone_isomerase_sf"/>
</dbReference>
<evidence type="ECO:0000313" key="3">
    <source>
        <dbReference type="EMBL" id="MVO08166.1"/>
    </source>
</evidence>
<keyword evidence="4" id="KW-1185">Reference proteome</keyword>
<dbReference type="EMBL" id="WQLW01000002">
    <property type="protein sequence ID" value="MVO08166.1"/>
    <property type="molecule type" value="Genomic_DNA"/>
</dbReference>
<comment type="caution">
    <text evidence="3">The sequence shown here is derived from an EMBL/GenBank/DDBJ whole genome shotgun (WGS) entry which is preliminary data.</text>
</comment>
<dbReference type="RefSeq" id="WP_140996566.1">
    <property type="nucleotide sequence ID" value="NZ_VDCZ01000002.1"/>
</dbReference>
<dbReference type="Proteomes" id="UP000431264">
    <property type="component" value="Unassembled WGS sequence"/>
</dbReference>
<proteinExistence type="predicted"/>
<dbReference type="Pfam" id="PF16036">
    <property type="entry name" value="Chalcone_3"/>
    <property type="match status" value="1"/>
</dbReference>
<reference evidence="4" key="1">
    <citation type="submission" date="2019-05" db="EMBL/GenBank/DDBJ databases">
        <title>Flavobacterium profundi sp. nov., isolated from a deep-sea seamount.</title>
        <authorList>
            <person name="Zhang D.-C."/>
        </authorList>
    </citation>
    <scope>NUCLEOTIDE SEQUENCE [LARGE SCALE GENOMIC DNA]</scope>
    <source>
        <strain evidence="4">TP390</strain>
    </source>
</reference>
<dbReference type="AlphaFoldDB" id="A0A6I4IRN3"/>
<evidence type="ECO:0000256" key="1">
    <source>
        <dbReference type="SAM" id="SignalP"/>
    </source>
</evidence>
<dbReference type="SUPFAM" id="SSF54626">
    <property type="entry name" value="Chalcone isomerase"/>
    <property type="match status" value="1"/>
</dbReference>
<accession>A0A6I4IRN3</accession>
<protein>
    <submittedName>
        <fullName evidence="3">Chalcone isomerase</fullName>
    </submittedName>
</protein>